<keyword evidence="1" id="KW-1133">Transmembrane helix</keyword>
<dbReference type="RefSeq" id="WP_111867710.1">
    <property type="nucleotide sequence ID" value="NZ_QLYX01000006.1"/>
</dbReference>
<keyword evidence="1" id="KW-0812">Transmembrane</keyword>
<gene>
    <name evidence="2" type="ORF">DPM19_14745</name>
</gene>
<evidence type="ECO:0000313" key="3">
    <source>
        <dbReference type="Proteomes" id="UP000251891"/>
    </source>
</evidence>
<organism evidence="2 3">
    <name type="scientific">Actinomadura craniellae</name>
    <dbReference type="NCBI Taxonomy" id="2231787"/>
    <lineage>
        <taxon>Bacteria</taxon>
        <taxon>Bacillati</taxon>
        <taxon>Actinomycetota</taxon>
        <taxon>Actinomycetes</taxon>
        <taxon>Streptosporangiales</taxon>
        <taxon>Thermomonosporaceae</taxon>
        <taxon>Actinomadura</taxon>
    </lineage>
</organism>
<evidence type="ECO:0000256" key="1">
    <source>
        <dbReference type="SAM" id="Phobius"/>
    </source>
</evidence>
<keyword evidence="1" id="KW-0472">Membrane</keyword>
<protein>
    <submittedName>
        <fullName evidence="2">DUF2269 domain-containing protein</fullName>
    </submittedName>
</protein>
<dbReference type="Proteomes" id="UP000251891">
    <property type="component" value="Unassembled WGS sequence"/>
</dbReference>
<feature type="transmembrane region" description="Helical" evidence="1">
    <location>
        <begin position="66"/>
        <end position="89"/>
    </location>
</feature>
<feature type="transmembrane region" description="Helical" evidence="1">
    <location>
        <begin position="25"/>
        <end position="46"/>
    </location>
</feature>
<dbReference type="EMBL" id="QLYX01000006">
    <property type="protein sequence ID" value="RAY14236.1"/>
    <property type="molecule type" value="Genomic_DNA"/>
</dbReference>
<dbReference type="AlphaFoldDB" id="A0A365H5F8"/>
<accession>A0A365H5F8</accession>
<evidence type="ECO:0000313" key="2">
    <source>
        <dbReference type="EMBL" id="RAY14236.1"/>
    </source>
</evidence>
<reference evidence="2 3" key="1">
    <citation type="submission" date="2018-06" db="EMBL/GenBank/DDBJ databases">
        <title>Actinomadura craniellae sp. nov. isolated from marine sponge Craniella sp.</title>
        <authorList>
            <person name="Li L."/>
            <person name="Xu Q.H."/>
            <person name="Lin H.W."/>
            <person name="Lu Y.H."/>
        </authorList>
    </citation>
    <scope>NUCLEOTIDE SEQUENCE [LARGE SCALE GENOMIC DNA]</scope>
    <source>
        <strain evidence="2 3">LHW63021</strain>
    </source>
</reference>
<dbReference type="OrthoDB" id="8082651at2"/>
<feature type="transmembrane region" description="Helical" evidence="1">
    <location>
        <begin position="145"/>
        <end position="167"/>
    </location>
</feature>
<keyword evidence="3" id="KW-1185">Reference proteome</keyword>
<feature type="transmembrane region" description="Helical" evidence="1">
    <location>
        <begin position="101"/>
        <end position="125"/>
    </location>
</feature>
<sequence length="185" mass="20383">MTEVKSRPSAVEQRFRGLRPSARRFWLTLHVGFAVSWLGVGTAMAVLSTTGMLADDLELRRHAYGILHMLDHVIVIPLVVLSIVTGLVISLGTKWGLTRNWWVLTKFGLTMGMVVFAAACGNAWVCNLAERTAANPAADAHGDDVKLAVTMVFFCGLLWAATALSIYKPWGRTPWQGRSHSRHRA</sequence>
<proteinExistence type="predicted"/>
<comment type="caution">
    <text evidence="2">The sequence shown here is derived from an EMBL/GenBank/DDBJ whole genome shotgun (WGS) entry which is preliminary data.</text>
</comment>
<name>A0A365H5F8_9ACTN</name>